<reference evidence="2 3" key="1">
    <citation type="journal article" date="2013" name="Curr. Biol.">
        <title>The Genome of the Foraminiferan Reticulomyxa filosa.</title>
        <authorList>
            <person name="Glockner G."/>
            <person name="Hulsmann N."/>
            <person name="Schleicher M."/>
            <person name="Noegel A.A."/>
            <person name="Eichinger L."/>
            <person name="Gallinger C."/>
            <person name="Pawlowski J."/>
            <person name="Sierra R."/>
            <person name="Euteneuer U."/>
            <person name="Pillet L."/>
            <person name="Moustafa A."/>
            <person name="Platzer M."/>
            <person name="Groth M."/>
            <person name="Szafranski K."/>
            <person name="Schliwa M."/>
        </authorList>
    </citation>
    <scope>NUCLEOTIDE SEQUENCE [LARGE SCALE GENOMIC DNA]</scope>
</reference>
<feature type="region of interest" description="Disordered" evidence="1">
    <location>
        <begin position="41"/>
        <end position="62"/>
    </location>
</feature>
<proteinExistence type="predicted"/>
<dbReference type="InterPro" id="IPR009060">
    <property type="entry name" value="UBA-like_sf"/>
</dbReference>
<protein>
    <recommendedName>
        <fullName evidence="4">UBA domain-containing protein</fullName>
    </recommendedName>
</protein>
<feature type="non-terminal residue" evidence="2">
    <location>
        <position position="1"/>
    </location>
</feature>
<dbReference type="Gene3D" id="1.10.8.10">
    <property type="entry name" value="DNA helicase RuvA subunit, C-terminal domain"/>
    <property type="match status" value="1"/>
</dbReference>
<keyword evidence="3" id="KW-1185">Reference proteome</keyword>
<evidence type="ECO:0000313" key="3">
    <source>
        <dbReference type="Proteomes" id="UP000023152"/>
    </source>
</evidence>
<dbReference type="SUPFAM" id="SSF46934">
    <property type="entry name" value="UBA-like"/>
    <property type="match status" value="1"/>
</dbReference>
<gene>
    <name evidence="2" type="ORF">RFI_15529</name>
</gene>
<dbReference type="EMBL" id="ASPP01011402">
    <property type="protein sequence ID" value="ETO21675.1"/>
    <property type="molecule type" value="Genomic_DNA"/>
</dbReference>
<evidence type="ECO:0000256" key="1">
    <source>
        <dbReference type="SAM" id="MobiDB-lite"/>
    </source>
</evidence>
<name>X6N5V5_RETFI</name>
<feature type="region of interest" description="Disordered" evidence="1">
    <location>
        <begin position="77"/>
        <end position="98"/>
    </location>
</feature>
<evidence type="ECO:0000313" key="2">
    <source>
        <dbReference type="EMBL" id="ETO21675.1"/>
    </source>
</evidence>
<dbReference type="AlphaFoldDB" id="X6N5V5"/>
<comment type="caution">
    <text evidence="2">The sequence shown here is derived from an EMBL/GenBank/DDBJ whole genome shotgun (WGS) entry which is preliminary data.</text>
</comment>
<dbReference type="Proteomes" id="UP000023152">
    <property type="component" value="Unassembled WGS sequence"/>
</dbReference>
<evidence type="ECO:0008006" key="4">
    <source>
        <dbReference type="Google" id="ProtNLM"/>
    </source>
</evidence>
<sequence>FVYFICVCYVWKATSDDVNVLPSLTNGNGMFHDTTVKNTAAANTSSNEGHNEDEDHNSDEEQVRDLFQFLTPPANNDVRVNKPSTQDANPMEASHISKNIDEDTKKKLDELERIGYRNRKFNLILLNQYKGNLEQVIAKLKTFYK</sequence>
<accession>X6N5V5</accession>
<organism evidence="2 3">
    <name type="scientific">Reticulomyxa filosa</name>
    <dbReference type="NCBI Taxonomy" id="46433"/>
    <lineage>
        <taxon>Eukaryota</taxon>
        <taxon>Sar</taxon>
        <taxon>Rhizaria</taxon>
        <taxon>Retaria</taxon>
        <taxon>Foraminifera</taxon>
        <taxon>Monothalamids</taxon>
        <taxon>Reticulomyxidae</taxon>
        <taxon>Reticulomyxa</taxon>
    </lineage>
</organism>